<protein>
    <submittedName>
        <fullName evidence="2">Uncharacterized protein</fullName>
    </submittedName>
</protein>
<proteinExistence type="predicted"/>
<dbReference type="Proteomes" id="UP000887580">
    <property type="component" value="Unplaced"/>
</dbReference>
<sequence length="211" mass="24870">MNKQIQSHIKFLAHQSEKNLDFYEVIYKILEIIPSTRQEKVEVSMLLAHYLPNKKPLQSNTLTTLEQRNDNENNNNSQLGERRIELINEKQMLILHQNQVVNIKRSNGTIEKALLGGKTPKKFMLNSTTSKEYWWLTPEELFSQNQHLRKDNKEDWNMDEIRFDIAIYGEIYGGFTVNPLERHRQHLANDRKGDMILVLQNVFIAAAFEFE</sequence>
<dbReference type="WBParaSite" id="PS1159_v2.g5301.t1">
    <property type="protein sequence ID" value="PS1159_v2.g5301.t1"/>
    <property type="gene ID" value="PS1159_v2.g5301"/>
</dbReference>
<evidence type="ECO:0000313" key="2">
    <source>
        <dbReference type="WBParaSite" id="PS1159_v2.g5301.t1"/>
    </source>
</evidence>
<accession>A0AC35GHA7</accession>
<evidence type="ECO:0000313" key="1">
    <source>
        <dbReference type="Proteomes" id="UP000887580"/>
    </source>
</evidence>
<organism evidence="1 2">
    <name type="scientific">Panagrolaimus sp. PS1159</name>
    <dbReference type="NCBI Taxonomy" id="55785"/>
    <lineage>
        <taxon>Eukaryota</taxon>
        <taxon>Metazoa</taxon>
        <taxon>Ecdysozoa</taxon>
        <taxon>Nematoda</taxon>
        <taxon>Chromadorea</taxon>
        <taxon>Rhabditida</taxon>
        <taxon>Tylenchina</taxon>
        <taxon>Panagrolaimomorpha</taxon>
        <taxon>Panagrolaimoidea</taxon>
        <taxon>Panagrolaimidae</taxon>
        <taxon>Panagrolaimus</taxon>
    </lineage>
</organism>
<reference evidence="2" key="1">
    <citation type="submission" date="2022-11" db="UniProtKB">
        <authorList>
            <consortium name="WormBaseParasite"/>
        </authorList>
    </citation>
    <scope>IDENTIFICATION</scope>
</reference>
<name>A0AC35GHA7_9BILA</name>